<dbReference type="GO" id="GO:0008270">
    <property type="term" value="F:zinc ion binding"/>
    <property type="evidence" value="ECO:0007669"/>
    <property type="project" value="InterPro"/>
</dbReference>
<evidence type="ECO:0000313" key="5">
    <source>
        <dbReference type="Proteomes" id="UP000005222"/>
    </source>
</evidence>
<gene>
    <name evidence="4" type="primary">Piso0_000001</name>
    <name evidence="4" type="ORF">GNLVRS01_PISO0B00111g</name>
</gene>
<dbReference type="Pfam" id="PF11951">
    <property type="entry name" value="Fungal_trans_2"/>
    <property type="match status" value="1"/>
</dbReference>
<name>G8YSU4_PICSO</name>
<dbReference type="AlphaFoldDB" id="G8YSU4"/>
<comment type="subcellular location">
    <subcellularLocation>
        <location evidence="1">Nucleus</location>
    </subcellularLocation>
</comment>
<feature type="domain" description="Zn(2)-C6 fungal-type" evidence="3">
    <location>
        <begin position="15"/>
        <end position="45"/>
    </location>
</feature>
<dbReference type="PANTHER" id="PTHR37534">
    <property type="entry name" value="TRANSCRIPTIONAL ACTIVATOR PROTEIN UGA3"/>
    <property type="match status" value="1"/>
</dbReference>
<dbReference type="PROSITE" id="PS50048">
    <property type="entry name" value="ZN2_CY6_FUNGAL_2"/>
    <property type="match status" value="1"/>
</dbReference>
<evidence type="ECO:0000259" key="3">
    <source>
        <dbReference type="PROSITE" id="PS50048"/>
    </source>
</evidence>
<keyword evidence="2" id="KW-0539">Nucleus</keyword>
<dbReference type="Pfam" id="PF00172">
    <property type="entry name" value="Zn_clus"/>
    <property type="match status" value="1"/>
</dbReference>
<reference evidence="4 5" key="1">
    <citation type="journal article" date="2012" name="G3 (Bethesda)">
        <title>Pichia sorbitophila, an interspecies yeast hybrid reveals early steps of genome resolution following polyploidization.</title>
        <authorList>
            <person name="Leh Louis V."/>
            <person name="Despons L."/>
            <person name="Friedrich A."/>
            <person name="Martin T."/>
            <person name="Durrens P."/>
            <person name="Casaregola S."/>
            <person name="Neuveglise C."/>
            <person name="Fairhead C."/>
            <person name="Marck C."/>
            <person name="Cruz J.A."/>
            <person name="Straub M.L."/>
            <person name="Kugler V."/>
            <person name="Sacerdot C."/>
            <person name="Uzunov Z."/>
            <person name="Thierry A."/>
            <person name="Weiss S."/>
            <person name="Bleykasten C."/>
            <person name="De Montigny J."/>
            <person name="Jacques N."/>
            <person name="Jung P."/>
            <person name="Lemaire M."/>
            <person name="Mallet S."/>
            <person name="Morel G."/>
            <person name="Richard G.F."/>
            <person name="Sarkar A."/>
            <person name="Savel G."/>
            <person name="Schacherer J."/>
            <person name="Seret M.L."/>
            <person name="Talla E."/>
            <person name="Samson G."/>
            <person name="Jubin C."/>
            <person name="Poulain J."/>
            <person name="Vacherie B."/>
            <person name="Barbe V."/>
            <person name="Pelletier E."/>
            <person name="Sherman D.J."/>
            <person name="Westhof E."/>
            <person name="Weissenbach J."/>
            <person name="Baret P.V."/>
            <person name="Wincker P."/>
            <person name="Gaillardin C."/>
            <person name="Dujon B."/>
            <person name="Souciet J.L."/>
        </authorList>
    </citation>
    <scope>NUCLEOTIDE SEQUENCE [LARGE SCALE GENOMIC DNA]</scope>
    <source>
        <strain evidence="5">ATCC MYA-4447 / BCRC 22081 / CBS 7064 / NBRC 10061 / NRRL Y-12695</strain>
    </source>
</reference>
<dbReference type="CDD" id="cd00067">
    <property type="entry name" value="GAL4"/>
    <property type="match status" value="1"/>
</dbReference>
<dbReference type="HOGENOM" id="CLU_015493_1_1_1"/>
<dbReference type="EMBL" id="FO082058">
    <property type="protein sequence ID" value="CCE72995.1"/>
    <property type="molecule type" value="Genomic_DNA"/>
</dbReference>
<protein>
    <submittedName>
        <fullName evidence="4">Piso0_000001 protein</fullName>
    </submittedName>
</protein>
<dbReference type="OMA" id="GAWHIIS"/>
<keyword evidence="5" id="KW-1185">Reference proteome</keyword>
<dbReference type="OrthoDB" id="5419315at2759"/>
<organism evidence="4 5">
    <name type="scientific">Pichia sorbitophila (strain ATCC MYA-4447 / BCRC 22081 / CBS 7064 / NBRC 10061 / NRRL Y-12695)</name>
    <name type="common">Hybrid yeast</name>
    <dbReference type="NCBI Taxonomy" id="559304"/>
    <lineage>
        <taxon>Eukaryota</taxon>
        <taxon>Fungi</taxon>
        <taxon>Dikarya</taxon>
        <taxon>Ascomycota</taxon>
        <taxon>Saccharomycotina</taxon>
        <taxon>Pichiomycetes</taxon>
        <taxon>Debaryomycetaceae</taxon>
        <taxon>Millerozyma</taxon>
    </lineage>
</organism>
<dbReference type="InterPro" id="IPR021858">
    <property type="entry name" value="Fun_TF"/>
</dbReference>
<dbReference type="GO" id="GO:0005634">
    <property type="term" value="C:nucleus"/>
    <property type="evidence" value="ECO:0007669"/>
    <property type="project" value="UniProtKB-SubCell"/>
</dbReference>
<dbReference type="STRING" id="559304.G8YSU4"/>
<evidence type="ECO:0000313" key="4">
    <source>
        <dbReference type="EMBL" id="CCE72995.1"/>
    </source>
</evidence>
<dbReference type="InterPro" id="IPR001138">
    <property type="entry name" value="Zn2Cys6_DnaBD"/>
</dbReference>
<proteinExistence type="predicted"/>
<accession>G8YSU4</accession>
<dbReference type="PROSITE" id="PS00463">
    <property type="entry name" value="ZN2_CY6_FUNGAL_1"/>
    <property type="match status" value="1"/>
</dbReference>
<dbReference type="InParanoid" id="G8YSU4"/>
<dbReference type="SUPFAM" id="SSF57701">
    <property type="entry name" value="Zn2/Cys6 DNA-binding domain"/>
    <property type="match status" value="1"/>
</dbReference>
<dbReference type="SMR" id="G8YSU4"/>
<dbReference type="InterPro" id="IPR036864">
    <property type="entry name" value="Zn2-C6_fun-type_DNA-bd_sf"/>
</dbReference>
<dbReference type="eggNOG" id="ENOG502RS14">
    <property type="taxonomic scope" value="Eukaryota"/>
</dbReference>
<evidence type="ECO:0000256" key="2">
    <source>
        <dbReference type="ARBA" id="ARBA00023242"/>
    </source>
</evidence>
<dbReference type="SMART" id="SM00066">
    <property type="entry name" value="GAL4"/>
    <property type="match status" value="1"/>
</dbReference>
<dbReference type="GO" id="GO:0000981">
    <property type="term" value="F:DNA-binding transcription factor activity, RNA polymerase II-specific"/>
    <property type="evidence" value="ECO:0007669"/>
    <property type="project" value="InterPro"/>
</dbReference>
<evidence type="ECO:0000256" key="1">
    <source>
        <dbReference type="ARBA" id="ARBA00004123"/>
    </source>
</evidence>
<dbReference type="Gene3D" id="4.10.240.10">
    <property type="entry name" value="Zn(2)-C6 fungal-type DNA-binding domain"/>
    <property type="match status" value="1"/>
</dbReference>
<dbReference type="GO" id="GO:0000976">
    <property type="term" value="F:transcription cis-regulatory region binding"/>
    <property type="evidence" value="ECO:0007669"/>
    <property type="project" value="TreeGrafter"/>
</dbReference>
<dbReference type="Proteomes" id="UP000005222">
    <property type="component" value="Chromosome B"/>
</dbReference>
<dbReference type="GO" id="GO:0045944">
    <property type="term" value="P:positive regulation of transcription by RNA polymerase II"/>
    <property type="evidence" value="ECO:0007669"/>
    <property type="project" value="TreeGrafter"/>
</dbReference>
<sequence>MMVKVNKSLSRSRSGCYECRRRRKKCDESRPKCGLCVKRDSKCSWPSNVNEIKNKRKAPSFKIVIQKPDEWKSQNLTVQEETMSSSRDSFIKKRSNSNRLDPEVSHVTDIPGDLAASSRFDKRSTTSPLYGAINNDLNFSLSPTLRSQVASIESPLRLNNLTDRLYLTSTEDHVITNTPQASETVSNYFDNIDDFLSLEATFPNTGTKVTSSSDSSFFYPLYDSLGDPFPAVLTLAEKSYFMCYCTCVAPAMSVTALEKNSFLNVLVPMALKEEAILYGIIAWGCIFMGNRLDVKSLNSEASRLIKKSIRQAHIKSIKENKGFLAILSCYIILTGIEISIGDTDIWYKYLLNCYYIIENMGGIVALKDYSVEGKFLAENFVYYDILASQSNENGTYYAVSQYYDLFYKNFGFIESLQGCIWPLILILGDTINLVVEAKEIFGDSFVCGQNVDDANEILLASTNLEIQVKNARPLMSQDMVFSEKDDIENHLMIFELYQLTIELYIRQAVRRYPPVIPENQILVYKIIERLDILIETSVKSLLCFPILIAGLNSVSKRDKEKIGYHIDKLVMQYEFNNIFKVRMILEEVWKLNFDGSLCMNWFQVTKSFGWRLNMGR</sequence>
<dbReference type="PANTHER" id="PTHR37534:SF7">
    <property type="entry name" value="TRANSCRIPTIONAL ACTIVATOR PROTEIN UGA3"/>
    <property type="match status" value="1"/>
</dbReference>